<dbReference type="InterPro" id="IPR002557">
    <property type="entry name" value="Chitin-bd_dom"/>
</dbReference>
<dbReference type="GO" id="GO:0005576">
    <property type="term" value="C:extracellular region"/>
    <property type="evidence" value="ECO:0007669"/>
    <property type="project" value="InterPro"/>
</dbReference>
<dbReference type="PROSITE" id="PS50940">
    <property type="entry name" value="CHIT_BIND_II"/>
    <property type="match status" value="4"/>
</dbReference>
<evidence type="ECO:0000259" key="2">
    <source>
        <dbReference type="PROSITE" id="PS50940"/>
    </source>
</evidence>
<organism evidence="3 4">
    <name type="scientific">Cherax quadricarinatus</name>
    <name type="common">Australian red claw crayfish</name>
    <dbReference type="NCBI Taxonomy" id="27406"/>
    <lineage>
        <taxon>Eukaryota</taxon>
        <taxon>Metazoa</taxon>
        <taxon>Ecdysozoa</taxon>
        <taxon>Arthropoda</taxon>
        <taxon>Crustacea</taxon>
        <taxon>Multicrustacea</taxon>
        <taxon>Malacostraca</taxon>
        <taxon>Eumalacostraca</taxon>
        <taxon>Eucarida</taxon>
        <taxon>Decapoda</taxon>
        <taxon>Pleocyemata</taxon>
        <taxon>Astacidea</taxon>
        <taxon>Parastacoidea</taxon>
        <taxon>Parastacidae</taxon>
        <taxon>Cherax</taxon>
    </lineage>
</organism>
<dbReference type="Proteomes" id="UP001445076">
    <property type="component" value="Unassembled WGS sequence"/>
</dbReference>
<dbReference type="AlphaFoldDB" id="A0AAW0Y8C0"/>
<dbReference type="InterPro" id="IPR036508">
    <property type="entry name" value="Chitin-bd_dom_sf"/>
</dbReference>
<dbReference type="GO" id="GO:0008061">
    <property type="term" value="F:chitin binding"/>
    <property type="evidence" value="ECO:0007669"/>
    <property type="project" value="InterPro"/>
</dbReference>
<comment type="caution">
    <text evidence="3">The sequence shown here is derived from an EMBL/GenBank/DDBJ whole genome shotgun (WGS) entry which is preliminary data.</text>
</comment>
<dbReference type="Gene3D" id="2.170.140.10">
    <property type="entry name" value="Chitin binding domain"/>
    <property type="match status" value="1"/>
</dbReference>
<dbReference type="EMBL" id="JARKIK010000013">
    <property type="protein sequence ID" value="KAK8747987.1"/>
    <property type="molecule type" value="Genomic_DNA"/>
</dbReference>
<evidence type="ECO:0000256" key="1">
    <source>
        <dbReference type="SAM" id="MobiDB-lite"/>
    </source>
</evidence>
<dbReference type="SMART" id="SM00494">
    <property type="entry name" value="ChtBD2"/>
    <property type="match status" value="5"/>
</dbReference>
<keyword evidence="4" id="KW-1185">Reference proteome</keyword>
<proteinExistence type="predicted"/>
<evidence type="ECO:0000313" key="4">
    <source>
        <dbReference type="Proteomes" id="UP001445076"/>
    </source>
</evidence>
<feature type="domain" description="Chitin-binding type-2" evidence="2">
    <location>
        <begin position="531"/>
        <end position="588"/>
    </location>
</feature>
<feature type="domain" description="Chitin-binding type-2" evidence="2">
    <location>
        <begin position="475"/>
        <end position="528"/>
    </location>
</feature>
<dbReference type="Pfam" id="PF01607">
    <property type="entry name" value="CBM_14"/>
    <property type="match status" value="2"/>
</dbReference>
<dbReference type="SUPFAM" id="SSF57625">
    <property type="entry name" value="Invertebrate chitin-binding proteins"/>
    <property type="match status" value="2"/>
</dbReference>
<sequence>MLLVLISCLSSVGAMEDPRCELQASCQPGQLVPHPWECHLYHLCVEDGRPDLAIQRCPQRHYFHPISRSCLQEDIPCVPQCPHVCPCPLLHQGGLTLDNHACRPGQRFHIDTGRCIDTSCLKFCSDGTKFPPPLALDSTRISRIVISNADSCSFSCNGDFSKFADHYDCTLYYECYPGDVVMPMHCPDSKPYFNGEDCTSNSQACCSDMTTTTTVTTTTNIVITTPDSTVTTPTPQPITTTTSPTTASTTTSTTTTSPTTASTTTSTTTTSPTTASTTTSTTTTSPTTASTTTSTTTTSPTTASTTTSTTTTSPTTASTTTSTTTTSPTTASITSTTTTSPTTASTTTSTTTTSPMTASTTASTTTTSTTATSTTTTSPTTKSTTTTSTTTLPTPTTSPSMGCLPEPDCSDKPPGAMEADPHNCLGYYVCLGSGNIYETPLTCPDGYYYNPTDHKCQQIVDGTYPCPQACDAICPYTCSDSDRIYDPLDCSKYYFCYEGSPLHMSCPNQTPYFNGTSCTTNSDSCCSYPCPPYCPKKGKWVPHGQDCHKYYICIEVGTPSDDSLLTCPDSQVYDYKVSHCSPTAECVKLC</sequence>
<reference evidence="3 4" key="1">
    <citation type="journal article" date="2024" name="BMC Genomics">
        <title>Genome assembly of redclaw crayfish (Cherax quadricarinatus) provides insights into its immune adaptation and hypoxia tolerance.</title>
        <authorList>
            <person name="Liu Z."/>
            <person name="Zheng J."/>
            <person name="Li H."/>
            <person name="Fang K."/>
            <person name="Wang S."/>
            <person name="He J."/>
            <person name="Zhou D."/>
            <person name="Weng S."/>
            <person name="Chi M."/>
            <person name="Gu Z."/>
            <person name="He J."/>
            <person name="Li F."/>
            <person name="Wang M."/>
        </authorList>
    </citation>
    <scope>NUCLEOTIDE SEQUENCE [LARGE SCALE GENOMIC DNA]</scope>
    <source>
        <strain evidence="3">ZL_2023a</strain>
    </source>
</reference>
<accession>A0AAW0Y8C0</accession>
<feature type="domain" description="Chitin-binding type-2" evidence="2">
    <location>
        <begin position="23"/>
        <end position="79"/>
    </location>
</feature>
<feature type="region of interest" description="Disordered" evidence="1">
    <location>
        <begin position="225"/>
        <end position="414"/>
    </location>
</feature>
<evidence type="ECO:0000313" key="3">
    <source>
        <dbReference type="EMBL" id="KAK8747987.1"/>
    </source>
</evidence>
<name>A0AAW0Y8C0_CHEQU</name>
<gene>
    <name evidence="3" type="ORF">OTU49_016255</name>
</gene>
<feature type="domain" description="Chitin-binding type-2" evidence="2">
    <location>
        <begin position="406"/>
        <end position="468"/>
    </location>
</feature>
<feature type="compositionally biased region" description="Low complexity" evidence="1">
    <location>
        <begin position="225"/>
        <end position="400"/>
    </location>
</feature>
<protein>
    <recommendedName>
        <fullName evidence="2">Chitin-binding type-2 domain-containing protein</fullName>
    </recommendedName>
</protein>